<evidence type="ECO:0000256" key="2">
    <source>
        <dbReference type="ARBA" id="ARBA00023043"/>
    </source>
</evidence>
<feature type="repeat" description="ANK" evidence="3">
    <location>
        <begin position="791"/>
        <end position="823"/>
    </location>
</feature>
<evidence type="ECO:0000256" key="3">
    <source>
        <dbReference type="PROSITE-ProRule" id="PRU00023"/>
    </source>
</evidence>
<feature type="repeat" description="ANK" evidence="3">
    <location>
        <begin position="103"/>
        <end position="135"/>
    </location>
</feature>
<gene>
    <name evidence="4" type="ORF">TSAR_008555</name>
</gene>
<dbReference type="AlphaFoldDB" id="A0A232EX73"/>
<dbReference type="STRING" id="543379.A0A232EX73"/>
<dbReference type="Pfam" id="PF13857">
    <property type="entry name" value="Ank_5"/>
    <property type="match status" value="1"/>
</dbReference>
<dbReference type="InterPro" id="IPR036770">
    <property type="entry name" value="Ankyrin_rpt-contain_sf"/>
</dbReference>
<keyword evidence="1" id="KW-0677">Repeat</keyword>
<evidence type="ECO:0000313" key="5">
    <source>
        <dbReference type="Proteomes" id="UP000215335"/>
    </source>
</evidence>
<feature type="repeat" description="ANK" evidence="3">
    <location>
        <begin position="184"/>
        <end position="216"/>
    </location>
</feature>
<evidence type="ECO:0000313" key="4">
    <source>
        <dbReference type="EMBL" id="OXU22974.1"/>
    </source>
</evidence>
<dbReference type="InterPro" id="IPR002110">
    <property type="entry name" value="Ankyrin_rpt"/>
</dbReference>
<feature type="repeat" description="ANK" evidence="3">
    <location>
        <begin position="495"/>
        <end position="527"/>
    </location>
</feature>
<dbReference type="PROSITE" id="PS50088">
    <property type="entry name" value="ANK_REPEAT"/>
    <property type="match status" value="11"/>
</dbReference>
<organism evidence="4 5">
    <name type="scientific">Trichomalopsis sarcophagae</name>
    <dbReference type="NCBI Taxonomy" id="543379"/>
    <lineage>
        <taxon>Eukaryota</taxon>
        <taxon>Metazoa</taxon>
        <taxon>Ecdysozoa</taxon>
        <taxon>Arthropoda</taxon>
        <taxon>Hexapoda</taxon>
        <taxon>Insecta</taxon>
        <taxon>Pterygota</taxon>
        <taxon>Neoptera</taxon>
        <taxon>Endopterygota</taxon>
        <taxon>Hymenoptera</taxon>
        <taxon>Apocrita</taxon>
        <taxon>Proctotrupomorpha</taxon>
        <taxon>Chalcidoidea</taxon>
        <taxon>Pteromalidae</taxon>
        <taxon>Pteromalinae</taxon>
        <taxon>Trichomalopsis</taxon>
    </lineage>
</organism>
<evidence type="ECO:0000256" key="1">
    <source>
        <dbReference type="ARBA" id="ARBA00022737"/>
    </source>
</evidence>
<dbReference type="Proteomes" id="UP000215335">
    <property type="component" value="Unassembled WGS sequence"/>
</dbReference>
<dbReference type="EMBL" id="NNAY01001765">
    <property type="protein sequence ID" value="OXU22974.1"/>
    <property type="molecule type" value="Genomic_DNA"/>
</dbReference>
<feature type="repeat" description="ANK" evidence="3">
    <location>
        <begin position="649"/>
        <end position="681"/>
    </location>
</feature>
<dbReference type="Pfam" id="PF12796">
    <property type="entry name" value="Ank_2"/>
    <property type="match status" value="4"/>
</dbReference>
<dbReference type="PRINTS" id="PR01415">
    <property type="entry name" value="ANKYRIN"/>
</dbReference>
<proteinExistence type="predicted"/>
<feature type="repeat" description="ANK" evidence="3">
    <location>
        <begin position="723"/>
        <end position="752"/>
    </location>
</feature>
<feature type="repeat" description="ANK" evidence="3">
    <location>
        <begin position="217"/>
        <end position="258"/>
    </location>
</feature>
<sequence>MATKLGIMQFIRAVRQGDIATIQNEIRRYGLPKGGSVYTDYTALQAAFECRRYEIAKLLISAGCRINPNQSDKGSIPLMKAVYYENNELVEMLLERKANITSDNTTVLHLAAERRLLNMLQLILSYNVDVNAVNSSGNTALQSIILRFTRFAIPHLAPLLTAVDIAIIQLLLSKGAKIEFKDYNGVNPLHFAVKLNDMKVLQQFVQACPDVNVTDKDGNTILHILVSMTNMNSQSEIGILGVVKMLIHKGARIDIANKHKENVSHLAAKYKKLHIMKIIPHNETTLNETDSEGNTVFHLLFENSLSFVKDQEFMSVFMHLLSLGIIIDTTNSVGKTPLQLAAENRQDQILHILLPYANTVDLRDNQGNSLLHCYLQSIIDYGTTSCEDNLAIVQILLNKGAEVDATNVKGISPVHLALKLRDRDIVLELLERINNADLCDIKGSEIFHRALLHFLAANKYKSRTTSNSPKNPQESIEIAKKILAKNATIDKRDNRKRTPLHVAVTSRQSGLVQLLLDHGADPNAVDEQDENALQFLVNSQSDQPEDLDVSIAEMLITKGANVNAVSKENLSLLHTVARKRRMKLMQGLLQHCSKEVISLKDHQGNTVLHILMGFNKPRSDAELSNLCIDVAMKLLTEAGDMLVNEPNARGETPLHLAAREKHGLMLQILLLDGADPFIRDITGNTVLHSLASSQSSQNQSNIEEQIVEIFVKKGCLIDAMNQAGLTPLHVAIKNVKNAKVVAALVARGAEIHRTVGENLSTALHLSVECDNIEVANVLLRNGSNVNAVQSNGKTCLHLAAARKSFKMIKTLLDNRADPDVQDLSGNTALHLACWYDDFETATQLLDYGADINIVNSKGSTALLFSQGADNALKSKLLHYGWKLRKANLPLASSNLEYIRKSLVQFHMNSSIYDEELLEMERYQVDARTNVADVLRMPASRLVVYKAKLKFRQLIFEFEELAQKFPHYADIIRANYRKGIARSELECSAKKAFNALCQFIWPDICCEKILRNLNNEQLRSLIKASNLKVNNKKRFLRDLDEEFERPAKRTRRISV</sequence>
<dbReference type="OrthoDB" id="8175398at2759"/>
<dbReference type="SMART" id="SM00248">
    <property type="entry name" value="ANK"/>
    <property type="match status" value="21"/>
</dbReference>
<dbReference type="PANTHER" id="PTHR24198:SF165">
    <property type="entry name" value="ANKYRIN REPEAT-CONTAINING PROTEIN-RELATED"/>
    <property type="match status" value="1"/>
</dbReference>
<keyword evidence="2 3" id="KW-0040">ANK repeat</keyword>
<feature type="repeat" description="ANK" evidence="3">
    <location>
        <begin position="333"/>
        <end position="365"/>
    </location>
</feature>
<dbReference type="PROSITE" id="PS50297">
    <property type="entry name" value="ANK_REP_REGION"/>
    <property type="match status" value="10"/>
</dbReference>
<feature type="repeat" description="ANK" evidence="3">
    <location>
        <begin position="758"/>
        <end position="790"/>
    </location>
</feature>
<comment type="caution">
    <text evidence="4">The sequence shown here is derived from an EMBL/GenBank/DDBJ whole genome shotgun (WGS) entry which is preliminary data.</text>
</comment>
<keyword evidence="5" id="KW-1185">Reference proteome</keyword>
<feature type="repeat" description="ANK" evidence="3">
    <location>
        <begin position="824"/>
        <end position="856"/>
    </location>
</feature>
<accession>A0A232EX73</accession>
<protein>
    <submittedName>
        <fullName evidence="4">Uncharacterized protein</fullName>
    </submittedName>
</protein>
<reference evidence="4 5" key="1">
    <citation type="journal article" date="2017" name="Curr. Biol.">
        <title>The Evolution of Venom by Co-option of Single-Copy Genes.</title>
        <authorList>
            <person name="Martinson E.O."/>
            <person name="Mrinalini"/>
            <person name="Kelkar Y.D."/>
            <person name="Chang C.H."/>
            <person name="Werren J.H."/>
        </authorList>
    </citation>
    <scope>NUCLEOTIDE SEQUENCE [LARGE SCALE GENOMIC DNA]</scope>
    <source>
        <strain evidence="4 5">Alberta</strain>
        <tissue evidence="4">Whole body</tissue>
    </source>
</reference>
<name>A0A232EX73_9HYME</name>
<dbReference type="SUPFAM" id="SSF48403">
    <property type="entry name" value="Ankyrin repeat"/>
    <property type="match status" value="3"/>
</dbReference>
<feature type="repeat" description="ANK" evidence="3">
    <location>
        <begin position="73"/>
        <end position="105"/>
    </location>
</feature>
<dbReference type="Gene3D" id="1.25.40.20">
    <property type="entry name" value="Ankyrin repeat-containing domain"/>
    <property type="match status" value="6"/>
</dbReference>
<dbReference type="PANTHER" id="PTHR24198">
    <property type="entry name" value="ANKYRIN REPEAT AND PROTEIN KINASE DOMAIN-CONTAINING PROTEIN"/>
    <property type="match status" value="1"/>
</dbReference>